<feature type="modified residue" description="4-aspartylphosphate" evidence="13">
    <location>
        <position position="633"/>
    </location>
</feature>
<dbReference type="PROSITE" id="PS50110">
    <property type="entry name" value="RESPONSE_REGULATORY"/>
    <property type="match status" value="1"/>
</dbReference>
<dbReference type="Pfam" id="PF05228">
    <property type="entry name" value="CHASE4"/>
    <property type="match status" value="1"/>
</dbReference>
<keyword evidence="7" id="KW-0808">Transferase</keyword>
<evidence type="ECO:0000313" key="17">
    <source>
        <dbReference type="EMBL" id="TCC89498.1"/>
    </source>
</evidence>
<keyword evidence="14" id="KW-1133">Transmembrane helix</keyword>
<dbReference type="Pfam" id="PF00512">
    <property type="entry name" value="HisKA"/>
    <property type="match status" value="1"/>
</dbReference>
<keyword evidence="18" id="KW-1185">Reference proteome</keyword>
<evidence type="ECO:0000256" key="12">
    <source>
        <dbReference type="ARBA" id="ARBA00023136"/>
    </source>
</evidence>
<evidence type="ECO:0000256" key="9">
    <source>
        <dbReference type="ARBA" id="ARBA00022777"/>
    </source>
</evidence>
<evidence type="ECO:0000256" key="8">
    <source>
        <dbReference type="ARBA" id="ARBA00022741"/>
    </source>
</evidence>
<dbReference type="CDD" id="cd17546">
    <property type="entry name" value="REC_hyHK_CKI1_RcsC-like"/>
    <property type="match status" value="1"/>
</dbReference>
<dbReference type="SMART" id="SM00448">
    <property type="entry name" value="REC"/>
    <property type="match status" value="1"/>
</dbReference>
<dbReference type="EMBL" id="SJSK01000004">
    <property type="protein sequence ID" value="TCC89498.1"/>
    <property type="molecule type" value="Genomic_DNA"/>
</dbReference>
<sequence>MRIISSLNTYQRLLLLILATSGLFFILFCSLYFYTLKQEKQVYNAASKEYENEVNSIFTLNSKTHIAAIVDVTFWDELVSYLKTKDQKWYKEYIESQFPTYDADFIGVYTLSNRLISKTTSDHLNTIGQIPQEILNKLYNDKLVRYYKRVPEGILEVFGATIHPSNDLHKNKFKPSGYFFMARILGGGFVKNLEKITSSKIKIVQDFKINAEGKDAIYVNLSLNDLQNKKVSNIVFERPFHLNFITSKKILITILVATIINLLVYLYYYRKWVYRPIDLITNILETKDEKAINNLRNIRGEFIHISNLFEENNNQRKELEIAKQKAEEGDKLKSSFLANLSHEIRTPMNAIMGFSDLLIDPNLDLKDRNEYLKIIRNSGKNLTSIIEDLLEMSKIDSKQITPNYKAIDLEKCISELYNSIKITVSEEKNLQFLIQESSSKPKTKILTDEVKLKQILTNLVTNALKFTTNGSVNVGYYVNEKKEIIEFWVSDTGQGIEKDNIQIIFDRFRRIEDKFSVQISGLGLGLSITKAYVELLGGSINVESTVGIGSKFSFTIPLKYDETKLNMSVKEEPQKSETITNQTILIAEDDDINFMLLQRILLLKNYHILRAVNGKVAVDICEANQGIDLIFMDIKMPIMDGFEAFNIIRTFNQTIPIIANTAYSSTEDKERILSAGFTNYISKPINKVQIFEMLDAIFGNK</sequence>
<keyword evidence="9" id="KW-0418">Kinase</keyword>
<dbReference type="SUPFAM" id="SSF52172">
    <property type="entry name" value="CheY-like"/>
    <property type="match status" value="1"/>
</dbReference>
<keyword evidence="12 14" id="KW-0472">Membrane</keyword>
<dbReference type="InterPro" id="IPR036097">
    <property type="entry name" value="HisK_dim/P_sf"/>
</dbReference>
<evidence type="ECO:0000256" key="10">
    <source>
        <dbReference type="ARBA" id="ARBA00022840"/>
    </source>
</evidence>
<dbReference type="FunFam" id="1.10.287.130:FF:000001">
    <property type="entry name" value="Two-component sensor histidine kinase"/>
    <property type="match status" value="1"/>
</dbReference>
<dbReference type="SMART" id="SM00387">
    <property type="entry name" value="HATPase_c"/>
    <property type="match status" value="1"/>
</dbReference>
<evidence type="ECO:0000256" key="7">
    <source>
        <dbReference type="ARBA" id="ARBA00022679"/>
    </source>
</evidence>
<evidence type="ECO:0000256" key="14">
    <source>
        <dbReference type="SAM" id="Phobius"/>
    </source>
</evidence>
<evidence type="ECO:0000256" key="5">
    <source>
        <dbReference type="ARBA" id="ARBA00022475"/>
    </source>
</evidence>
<dbReference type="Pfam" id="PF00072">
    <property type="entry name" value="Response_reg"/>
    <property type="match status" value="1"/>
</dbReference>
<evidence type="ECO:0000256" key="3">
    <source>
        <dbReference type="ARBA" id="ARBA00004314"/>
    </source>
</evidence>
<comment type="catalytic activity">
    <reaction evidence="1">
        <text>ATP + protein L-histidine = ADP + protein N-phospho-L-histidine.</text>
        <dbReference type="EC" id="2.7.13.3"/>
    </reaction>
</comment>
<name>A0A4R0MRG3_9SPHI</name>
<protein>
    <recommendedName>
        <fullName evidence="4">histidine kinase</fullName>
        <ecNumber evidence="4">2.7.13.3</ecNumber>
    </recommendedName>
</protein>
<dbReference type="SUPFAM" id="SSF55874">
    <property type="entry name" value="ATPase domain of HSP90 chaperone/DNA topoisomerase II/histidine kinase"/>
    <property type="match status" value="1"/>
</dbReference>
<dbReference type="SUPFAM" id="SSF47384">
    <property type="entry name" value="Homodimeric domain of signal transducing histidine kinase"/>
    <property type="match status" value="1"/>
</dbReference>
<keyword evidence="11" id="KW-0902">Two-component regulatory system</keyword>
<dbReference type="SMART" id="SM00388">
    <property type="entry name" value="HisKA"/>
    <property type="match status" value="1"/>
</dbReference>
<keyword evidence="5" id="KW-1003">Cell membrane</keyword>
<dbReference type="GO" id="GO:0005886">
    <property type="term" value="C:plasma membrane"/>
    <property type="evidence" value="ECO:0007669"/>
    <property type="project" value="UniProtKB-SubCell"/>
</dbReference>
<evidence type="ECO:0000313" key="18">
    <source>
        <dbReference type="Proteomes" id="UP000292884"/>
    </source>
</evidence>
<dbReference type="PROSITE" id="PS50109">
    <property type="entry name" value="HIS_KIN"/>
    <property type="match status" value="1"/>
</dbReference>
<reference evidence="17 18" key="1">
    <citation type="submission" date="2019-02" db="EMBL/GenBank/DDBJ databases">
        <title>Pedobacter sp. RP-1-13 sp. nov., isolated from Arctic soil.</title>
        <authorList>
            <person name="Dahal R.H."/>
        </authorList>
    </citation>
    <scope>NUCLEOTIDE SEQUENCE [LARGE SCALE GENOMIC DNA]</scope>
    <source>
        <strain evidence="17 18">RP-1-13</strain>
    </source>
</reference>
<keyword evidence="6 13" id="KW-0597">Phosphoprotein</keyword>
<comment type="subcellular location">
    <subcellularLocation>
        <location evidence="2">Cell membrane</location>
    </subcellularLocation>
    <subcellularLocation>
        <location evidence="3">Membrane raft</location>
        <topology evidence="3">Multi-pass membrane protein</topology>
    </subcellularLocation>
</comment>
<gene>
    <name evidence="17" type="ORF">EZ428_17560</name>
</gene>
<dbReference type="PANTHER" id="PTHR45339:SF1">
    <property type="entry name" value="HYBRID SIGNAL TRANSDUCTION HISTIDINE KINASE J"/>
    <property type="match status" value="1"/>
</dbReference>
<accession>A0A4R0MRG3</accession>
<proteinExistence type="predicted"/>
<dbReference type="PANTHER" id="PTHR45339">
    <property type="entry name" value="HYBRID SIGNAL TRANSDUCTION HISTIDINE KINASE J"/>
    <property type="match status" value="1"/>
</dbReference>
<evidence type="ECO:0000256" key="6">
    <source>
        <dbReference type="ARBA" id="ARBA00022553"/>
    </source>
</evidence>
<dbReference type="PRINTS" id="PR00344">
    <property type="entry name" value="BCTRLSENSOR"/>
</dbReference>
<dbReference type="EC" id="2.7.13.3" evidence="4"/>
<dbReference type="GO" id="GO:0045121">
    <property type="term" value="C:membrane raft"/>
    <property type="evidence" value="ECO:0007669"/>
    <property type="project" value="UniProtKB-SubCell"/>
</dbReference>
<dbReference type="CDD" id="cd00082">
    <property type="entry name" value="HisKA"/>
    <property type="match status" value="1"/>
</dbReference>
<feature type="transmembrane region" description="Helical" evidence="14">
    <location>
        <begin position="12"/>
        <end position="34"/>
    </location>
</feature>
<dbReference type="InterPro" id="IPR036890">
    <property type="entry name" value="HATPase_C_sf"/>
</dbReference>
<keyword evidence="10" id="KW-0067">ATP-binding</keyword>
<keyword evidence="14" id="KW-0812">Transmembrane</keyword>
<organism evidence="17 18">
    <name type="scientific">Pedobacter frigiditerrae</name>
    <dbReference type="NCBI Taxonomy" id="2530452"/>
    <lineage>
        <taxon>Bacteria</taxon>
        <taxon>Pseudomonadati</taxon>
        <taxon>Bacteroidota</taxon>
        <taxon>Sphingobacteriia</taxon>
        <taxon>Sphingobacteriales</taxon>
        <taxon>Sphingobacteriaceae</taxon>
        <taxon>Pedobacter</taxon>
    </lineage>
</organism>
<dbReference type="AlphaFoldDB" id="A0A4R0MRG3"/>
<evidence type="ECO:0000256" key="13">
    <source>
        <dbReference type="PROSITE-ProRule" id="PRU00169"/>
    </source>
</evidence>
<dbReference type="FunFam" id="3.30.565.10:FF:000023">
    <property type="entry name" value="PAS domain-containing sensor histidine kinase"/>
    <property type="match status" value="1"/>
</dbReference>
<dbReference type="Pfam" id="PF02518">
    <property type="entry name" value="HATPase_c"/>
    <property type="match status" value="1"/>
</dbReference>
<dbReference type="Proteomes" id="UP000292884">
    <property type="component" value="Unassembled WGS sequence"/>
</dbReference>
<dbReference type="GO" id="GO:0005524">
    <property type="term" value="F:ATP binding"/>
    <property type="evidence" value="ECO:0007669"/>
    <property type="project" value="UniProtKB-KW"/>
</dbReference>
<feature type="transmembrane region" description="Helical" evidence="14">
    <location>
        <begin position="250"/>
        <end position="269"/>
    </location>
</feature>
<dbReference type="InterPro" id="IPR003594">
    <property type="entry name" value="HATPase_dom"/>
</dbReference>
<feature type="domain" description="Response regulatory" evidence="16">
    <location>
        <begin position="583"/>
        <end position="698"/>
    </location>
</feature>
<dbReference type="Gene3D" id="3.40.50.2300">
    <property type="match status" value="1"/>
</dbReference>
<dbReference type="InterPro" id="IPR004358">
    <property type="entry name" value="Sig_transdc_His_kin-like_C"/>
</dbReference>
<dbReference type="GO" id="GO:0000155">
    <property type="term" value="F:phosphorelay sensor kinase activity"/>
    <property type="evidence" value="ECO:0007669"/>
    <property type="project" value="InterPro"/>
</dbReference>
<evidence type="ECO:0000256" key="1">
    <source>
        <dbReference type="ARBA" id="ARBA00000085"/>
    </source>
</evidence>
<evidence type="ECO:0000256" key="2">
    <source>
        <dbReference type="ARBA" id="ARBA00004236"/>
    </source>
</evidence>
<dbReference type="InterPro" id="IPR001789">
    <property type="entry name" value="Sig_transdc_resp-reg_receiver"/>
</dbReference>
<dbReference type="InterPro" id="IPR003661">
    <property type="entry name" value="HisK_dim/P_dom"/>
</dbReference>
<evidence type="ECO:0000256" key="11">
    <source>
        <dbReference type="ARBA" id="ARBA00023012"/>
    </source>
</evidence>
<evidence type="ECO:0000256" key="4">
    <source>
        <dbReference type="ARBA" id="ARBA00012438"/>
    </source>
</evidence>
<evidence type="ECO:0000259" key="16">
    <source>
        <dbReference type="PROSITE" id="PS50110"/>
    </source>
</evidence>
<dbReference type="InterPro" id="IPR011006">
    <property type="entry name" value="CheY-like_superfamily"/>
</dbReference>
<feature type="domain" description="Histidine kinase" evidence="15">
    <location>
        <begin position="339"/>
        <end position="560"/>
    </location>
</feature>
<dbReference type="RefSeq" id="WP_131554485.1">
    <property type="nucleotide sequence ID" value="NZ_SJSK01000004.1"/>
</dbReference>
<evidence type="ECO:0000259" key="15">
    <source>
        <dbReference type="PROSITE" id="PS50109"/>
    </source>
</evidence>
<dbReference type="Gene3D" id="3.30.565.10">
    <property type="entry name" value="Histidine kinase-like ATPase, C-terminal domain"/>
    <property type="match status" value="1"/>
</dbReference>
<keyword evidence="8" id="KW-0547">Nucleotide-binding</keyword>
<comment type="caution">
    <text evidence="17">The sequence shown here is derived from an EMBL/GenBank/DDBJ whole genome shotgun (WGS) entry which is preliminary data.</text>
</comment>
<dbReference type="OrthoDB" id="9796457at2"/>
<dbReference type="Gene3D" id="1.10.287.130">
    <property type="match status" value="1"/>
</dbReference>
<dbReference type="InterPro" id="IPR005467">
    <property type="entry name" value="His_kinase_dom"/>
</dbReference>
<dbReference type="InterPro" id="IPR007892">
    <property type="entry name" value="CHASE4"/>
</dbReference>